<dbReference type="InterPro" id="IPR046579">
    <property type="entry name" value="DUF6639"/>
</dbReference>
<evidence type="ECO:0000313" key="2">
    <source>
        <dbReference type="EMBL" id="MBV2360780.1"/>
    </source>
</evidence>
<dbReference type="EMBL" id="JAHRWL010000002">
    <property type="protein sequence ID" value="MBV2360780.1"/>
    <property type="molecule type" value="Genomic_DNA"/>
</dbReference>
<comment type="caution">
    <text evidence="2">The sequence shown here is derived from an EMBL/GenBank/DDBJ whole genome shotgun (WGS) entry which is preliminary data.</text>
</comment>
<evidence type="ECO:0000313" key="3">
    <source>
        <dbReference type="Proteomes" id="UP001166293"/>
    </source>
</evidence>
<dbReference type="Proteomes" id="UP001166293">
    <property type="component" value="Unassembled WGS sequence"/>
</dbReference>
<proteinExistence type="predicted"/>
<feature type="signal peptide" evidence="1">
    <location>
        <begin position="1"/>
        <end position="18"/>
    </location>
</feature>
<dbReference type="Pfam" id="PF20344">
    <property type="entry name" value="DUF6639"/>
    <property type="match status" value="1"/>
</dbReference>
<protein>
    <submittedName>
        <fullName evidence="2">Uncharacterized protein</fullName>
    </submittedName>
</protein>
<feature type="chain" id="PRO_5046072144" evidence="1">
    <location>
        <begin position="19"/>
        <end position="220"/>
    </location>
</feature>
<sequence length="220" mass="23922">MRRLLALSFAGMAGAVMAQPQACDNGIVTAVADDPALRTAICTASDRGLSVLRDCGLRQPETLTIAAVAQVDTPCLGLFHCGEQFVEVLTPGAMSELRDSEGLFAHLPVERLFDSVVAHELAHSTMDGAPCPFDNCIASQEYFAYAVQIASLTETERAPIEARLEPDQKVSRDNINAMILFMAPHRFGAYTWVHLTQRDGMCAYLGRVQSGDLVFDRPHP</sequence>
<name>A0ABS6NB68_9RHOB</name>
<keyword evidence="3" id="KW-1185">Reference proteome</keyword>
<organism evidence="2 3">
    <name type="scientific">Thalassococcus arenae</name>
    <dbReference type="NCBI Taxonomy" id="2851652"/>
    <lineage>
        <taxon>Bacteria</taxon>
        <taxon>Pseudomonadati</taxon>
        <taxon>Pseudomonadota</taxon>
        <taxon>Alphaproteobacteria</taxon>
        <taxon>Rhodobacterales</taxon>
        <taxon>Roseobacteraceae</taxon>
        <taxon>Thalassococcus</taxon>
    </lineage>
</organism>
<keyword evidence="1" id="KW-0732">Signal</keyword>
<evidence type="ECO:0000256" key="1">
    <source>
        <dbReference type="SAM" id="SignalP"/>
    </source>
</evidence>
<gene>
    <name evidence="2" type="ORF">KUH32_13420</name>
</gene>
<dbReference type="RefSeq" id="WP_217779135.1">
    <property type="nucleotide sequence ID" value="NZ_JAHRWL010000002.1"/>
</dbReference>
<accession>A0ABS6NB68</accession>
<reference evidence="2" key="1">
    <citation type="submission" date="2021-06" db="EMBL/GenBank/DDBJ databases">
        <title>Thalassococcus sp. CAU 1522 isolated from sea sand, Republic of Korea.</title>
        <authorList>
            <person name="Kim W."/>
        </authorList>
    </citation>
    <scope>NUCLEOTIDE SEQUENCE</scope>
    <source>
        <strain evidence="2">CAU 1522</strain>
    </source>
</reference>